<evidence type="ECO:0000256" key="8">
    <source>
        <dbReference type="ARBA" id="ARBA00024209"/>
    </source>
</evidence>
<keyword evidence="12" id="KW-1185">Reference proteome</keyword>
<proteinExistence type="inferred from homology"/>
<comment type="pathway">
    <text evidence="2">Protein modification; protein ubiquitination.</text>
</comment>
<feature type="domain" description="RING-type" evidence="10">
    <location>
        <begin position="151"/>
        <end position="193"/>
    </location>
</feature>
<dbReference type="PROSITE" id="PS50089">
    <property type="entry name" value="ZF_RING_2"/>
    <property type="match status" value="1"/>
</dbReference>
<comment type="catalytic activity">
    <reaction evidence="1">
        <text>S-ubiquitinyl-[E2 ubiquitin-conjugating enzyme]-L-cysteine + [acceptor protein]-L-lysine = [E2 ubiquitin-conjugating enzyme]-L-cysteine + N(6)-ubiquitinyl-[acceptor protein]-L-lysine.</text>
        <dbReference type="EC" id="2.3.2.27"/>
    </reaction>
</comment>
<accession>A0A7J9MXT1</accession>
<keyword evidence="5 9" id="KW-0863">Zinc-finger</keyword>
<keyword evidence="7" id="KW-0862">Zinc</keyword>
<evidence type="ECO:0000256" key="9">
    <source>
        <dbReference type="PROSITE-ProRule" id="PRU00175"/>
    </source>
</evidence>
<dbReference type="EC" id="2.3.2.27" evidence="3"/>
<evidence type="ECO:0000256" key="4">
    <source>
        <dbReference type="ARBA" id="ARBA00022723"/>
    </source>
</evidence>
<keyword evidence="4" id="KW-0479">Metal-binding</keyword>
<dbReference type="SUPFAM" id="SSF57850">
    <property type="entry name" value="RING/U-box"/>
    <property type="match status" value="1"/>
</dbReference>
<dbReference type="EMBL" id="JABFAF010148237">
    <property type="protein sequence ID" value="MBA0875724.1"/>
    <property type="molecule type" value="Genomic_DNA"/>
</dbReference>
<dbReference type="Gene3D" id="3.30.40.10">
    <property type="entry name" value="Zinc/RING finger domain, C3HC4 (zinc finger)"/>
    <property type="match status" value="1"/>
</dbReference>
<dbReference type="UniPathway" id="UPA00143"/>
<evidence type="ECO:0000256" key="6">
    <source>
        <dbReference type="ARBA" id="ARBA00022786"/>
    </source>
</evidence>
<dbReference type="GO" id="GO:0008270">
    <property type="term" value="F:zinc ion binding"/>
    <property type="evidence" value="ECO:0007669"/>
    <property type="project" value="UniProtKB-KW"/>
</dbReference>
<dbReference type="Pfam" id="PF13639">
    <property type="entry name" value="zf-RING_2"/>
    <property type="match status" value="1"/>
</dbReference>
<dbReference type="InterPro" id="IPR013083">
    <property type="entry name" value="Znf_RING/FYVE/PHD"/>
</dbReference>
<protein>
    <recommendedName>
        <fullName evidence="3">RING-type E3 ubiquitin transferase</fullName>
        <ecNumber evidence="3">2.3.2.27</ecNumber>
    </recommendedName>
</protein>
<keyword evidence="6" id="KW-0833">Ubl conjugation pathway</keyword>
<evidence type="ECO:0000313" key="12">
    <source>
        <dbReference type="Proteomes" id="UP000593576"/>
    </source>
</evidence>
<comment type="similarity">
    <text evidence="8">Belongs to the RING-type zinc finger family. ATL subfamily.</text>
</comment>
<organism evidence="11 12">
    <name type="scientific">Gossypium schwendimanii</name>
    <name type="common">Cotton</name>
    <dbReference type="NCBI Taxonomy" id="34291"/>
    <lineage>
        <taxon>Eukaryota</taxon>
        <taxon>Viridiplantae</taxon>
        <taxon>Streptophyta</taxon>
        <taxon>Embryophyta</taxon>
        <taxon>Tracheophyta</taxon>
        <taxon>Spermatophyta</taxon>
        <taxon>Magnoliopsida</taxon>
        <taxon>eudicotyledons</taxon>
        <taxon>Gunneridae</taxon>
        <taxon>Pentapetalae</taxon>
        <taxon>rosids</taxon>
        <taxon>malvids</taxon>
        <taxon>Malvales</taxon>
        <taxon>Malvaceae</taxon>
        <taxon>Malvoideae</taxon>
        <taxon>Gossypium</taxon>
    </lineage>
</organism>
<dbReference type="PANTHER" id="PTHR14155:SF627">
    <property type="entry name" value="OS06G0192800 PROTEIN"/>
    <property type="match status" value="1"/>
</dbReference>
<evidence type="ECO:0000256" key="5">
    <source>
        <dbReference type="ARBA" id="ARBA00022771"/>
    </source>
</evidence>
<comment type="caution">
    <text evidence="11">The sequence shown here is derived from an EMBL/GenBank/DDBJ whole genome shotgun (WGS) entry which is preliminary data.</text>
</comment>
<dbReference type="GO" id="GO:0016567">
    <property type="term" value="P:protein ubiquitination"/>
    <property type="evidence" value="ECO:0007669"/>
    <property type="project" value="UniProtKB-UniPathway"/>
</dbReference>
<evidence type="ECO:0000256" key="7">
    <source>
        <dbReference type="ARBA" id="ARBA00022833"/>
    </source>
</evidence>
<evidence type="ECO:0000256" key="3">
    <source>
        <dbReference type="ARBA" id="ARBA00012483"/>
    </source>
</evidence>
<dbReference type="OrthoDB" id="21204at2759"/>
<name>A0A7J9MXT1_GOSSC</name>
<dbReference type="SMART" id="SM00184">
    <property type="entry name" value="RING"/>
    <property type="match status" value="1"/>
</dbReference>
<evidence type="ECO:0000313" key="11">
    <source>
        <dbReference type="EMBL" id="MBA0875724.1"/>
    </source>
</evidence>
<evidence type="ECO:0000256" key="1">
    <source>
        <dbReference type="ARBA" id="ARBA00000900"/>
    </source>
</evidence>
<sequence>MKKQLAVDIGWATVGATSNIAKGIQWVLWTKPPDGSMILNMDGARVGGMDRVKQIASLEAETLNRLSNWGRYSTSDDPTRTGRVEFMRCDDMRTEVAMWRARETNRDLETTLMEVQLEVNIELAKLLSETIHPAFAGTNGVEIEEEDGHVCGICLQYMEKGEEARGMRVCGHVFHDYCIFEWVKRKPNCPLCRCPIHTNTKH</sequence>
<dbReference type="InterPro" id="IPR053238">
    <property type="entry name" value="RING-H2_zinc_finger"/>
</dbReference>
<evidence type="ECO:0000256" key="2">
    <source>
        <dbReference type="ARBA" id="ARBA00004906"/>
    </source>
</evidence>
<gene>
    <name evidence="11" type="ORF">Goshw_028159</name>
</gene>
<dbReference type="PANTHER" id="PTHR14155">
    <property type="entry name" value="RING FINGER DOMAIN-CONTAINING"/>
    <property type="match status" value="1"/>
</dbReference>
<dbReference type="GO" id="GO:0061630">
    <property type="term" value="F:ubiquitin protein ligase activity"/>
    <property type="evidence" value="ECO:0007669"/>
    <property type="project" value="UniProtKB-EC"/>
</dbReference>
<dbReference type="InterPro" id="IPR001841">
    <property type="entry name" value="Znf_RING"/>
</dbReference>
<dbReference type="Proteomes" id="UP000593576">
    <property type="component" value="Unassembled WGS sequence"/>
</dbReference>
<dbReference type="AlphaFoldDB" id="A0A7J9MXT1"/>
<evidence type="ECO:0000259" key="10">
    <source>
        <dbReference type="PROSITE" id="PS50089"/>
    </source>
</evidence>
<reference evidence="11 12" key="1">
    <citation type="journal article" date="2019" name="Genome Biol. Evol.">
        <title>Insights into the evolution of the New World diploid cottons (Gossypium, subgenus Houzingenia) based on genome sequencing.</title>
        <authorList>
            <person name="Grover C.E."/>
            <person name="Arick M.A. 2nd"/>
            <person name="Thrash A."/>
            <person name="Conover J.L."/>
            <person name="Sanders W.S."/>
            <person name="Peterson D.G."/>
            <person name="Frelichowski J.E."/>
            <person name="Scheffler J.A."/>
            <person name="Scheffler B.E."/>
            <person name="Wendel J.F."/>
        </authorList>
    </citation>
    <scope>NUCLEOTIDE SEQUENCE [LARGE SCALE GENOMIC DNA]</scope>
    <source>
        <strain evidence="11">1</strain>
        <tissue evidence="11">Leaf</tissue>
    </source>
</reference>